<feature type="region of interest" description="Disordered" evidence="1">
    <location>
        <begin position="112"/>
        <end position="133"/>
    </location>
</feature>
<dbReference type="AlphaFoldDB" id="A0A239MW31"/>
<protein>
    <recommendedName>
        <fullName evidence="4">2'-5' RNA ligase superfamily protein</fullName>
    </recommendedName>
</protein>
<gene>
    <name evidence="2" type="ORF">SAMN05421642_12349</name>
</gene>
<evidence type="ECO:0000313" key="2">
    <source>
        <dbReference type="EMBL" id="SNT46710.1"/>
    </source>
</evidence>
<name>A0A239MW31_9NOCA</name>
<evidence type="ECO:0000256" key="1">
    <source>
        <dbReference type="SAM" id="MobiDB-lite"/>
    </source>
</evidence>
<dbReference type="RefSeq" id="WP_089251861.1">
    <property type="nucleotide sequence ID" value="NZ_FZOW01000023.1"/>
</dbReference>
<feature type="compositionally biased region" description="Polar residues" evidence="1">
    <location>
        <begin position="121"/>
        <end position="133"/>
    </location>
</feature>
<sequence length="133" mass="14574">MSAVIAEVGYFDLGESYAIVAHIETTPELVDGHERLTLLPHVQTFSEYKLHLTLAYVEQDQATADRWVESLGAVYNGKSIKTSAINYGDLPNGEEKTTKKVDAARALAAAREMKQPRTENLYGTTGHTTPHAA</sequence>
<dbReference type="Proteomes" id="UP000198327">
    <property type="component" value="Unassembled WGS sequence"/>
</dbReference>
<dbReference type="InterPro" id="IPR009097">
    <property type="entry name" value="Cyclic_Pdiesterase"/>
</dbReference>
<reference evidence="3" key="1">
    <citation type="submission" date="2017-06" db="EMBL/GenBank/DDBJ databases">
        <authorList>
            <person name="Varghese N."/>
            <person name="Submissions S."/>
        </authorList>
    </citation>
    <scope>NUCLEOTIDE SEQUENCE [LARGE SCALE GENOMIC DNA]</scope>
    <source>
        <strain evidence="3">JCM 23211</strain>
    </source>
</reference>
<dbReference type="OrthoDB" id="1804088at2"/>
<organism evidence="2 3">
    <name type="scientific">Rhodococcoides kyotonense</name>
    <dbReference type="NCBI Taxonomy" id="398843"/>
    <lineage>
        <taxon>Bacteria</taxon>
        <taxon>Bacillati</taxon>
        <taxon>Actinomycetota</taxon>
        <taxon>Actinomycetes</taxon>
        <taxon>Mycobacteriales</taxon>
        <taxon>Nocardiaceae</taxon>
        <taxon>Rhodococcoides</taxon>
    </lineage>
</organism>
<evidence type="ECO:0000313" key="3">
    <source>
        <dbReference type="Proteomes" id="UP000198327"/>
    </source>
</evidence>
<dbReference type="SUPFAM" id="SSF55144">
    <property type="entry name" value="LigT-like"/>
    <property type="match status" value="1"/>
</dbReference>
<evidence type="ECO:0008006" key="4">
    <source>
        <dbReference type="Google" id="ProtNLM"/>
    </source>
</evidence>
<accession>A0A239MW31</accession>
<proteinExistence type="predicted"/>
<keyword evidence="3" id="KW-1185">Reference proteome</keyword>
<dbReference type="EMBL" id="FZOW01000023">
    <property type="protein sequence ID" value="SNT46710.1"/>
    <property type="molecule type" value="Genomic_DNA"/>
</dbReference>